<dbReference type="Proteomes" id="UP000516260">
    <property type="component" value="Chromosome 9"/>
</dbReference>
<sequence length="222" mass="24416">MSAVMAFLFDLKDLVDLMSIGTLLAYTLVAACVLVLRYQPERPSLVMASSPEEAELSDSNPSMNMLPGLEERFSFKTLLFPDNPEPSKLSGFTVNVCASGPRTADPGIQHFSSAGGHCCVEHRSSHRHLHGVPPARLCHMEAAGEQDQALLQGSAFTLHSSHQHVRQRLPHDAAGQGHVDTVRYLDGPGFYDLLRLRHSPQRRGGRCSQVLGDGDDRLRPRR</sequence>
<feature type="region of interest" description="Disordered" evidence="1">
    <location>
        <begin position="202"/>
        <end position="222"/>
    </location>
</feature>
<dbReference type="PANTHER" id="PTHR43243:SF88">
    <property type="entry name" value="HIGH AFFINITY CATIONIC AMINO ACID TRANSPORTER 1 ISOFORM X1"/>
    <property type="match status" value="1"/>
</dbReference>
<comment type="caution">
    <text evidence="3">The sequence shown here is derived from an EMBL/GenBank/DDBJ whole genome shotgun (WGS) entry which is preliminary data.</text>
</comment>
<name>A0A4Z2AXQ5_9TELE</name>
<keyword evidence="2" id="KW-1133">Transmembrane helix</keyword>
<proteinExistence type="predicted"/>
<accession>A0A4Z2AXQ5</accession>
<dbReference type="GO" id="GO:0015189">
    <property type="term" value="F:L-lysine transmembrane transporter activity"/>
    <property type="evidence" value="ECO:0007669"/>
    <property type="project" value="TreeGrafter"/>
</dbReference>
<dbReference type="PANTHER" id="PTHR43243">
    <property type="entry name" value="INNER MEMBRANE TRANSPORTER YGJI-RELATED"/>
    <property type="match status" value="1"/>
</dbReference>
<dbReference type="Gene3D" id="1.20.1740.10">
    <property type="entry name" value="Amino acid/polyamine transporter I"/>
    <property type="match status" value="1"/>
</dbReference>
<dbReference type="GO" id="GO:0061459">
    <property type="term" value="F:L-arginine transmembrane transporter activity"/>
    <property type="evidence" value="ECO:0007669"/>
    <property type="project" value="TreeGrafter"/>
</dbReference>
<dbReference type="GO" id="GO:0097638">
    <property type="term" value="P:L-arginine import across plasma membrane"/>
    <property type="evidence" value="ECO:0007669"/>
    <property type="project" value="TreeGrafter"/>
</dbReference>
<evidence type="ECO:0000256" key="2">
    <source>
        <dbReference type="SAM" id="Phobius"/>
    </source>
</evidence>
<keyword evidence="4" id="KW-1185">Reference proteome</keyword>
<dbReference type="EMBL" id="SWLE01000022">
    <property type="protein sequence ID" value="TNM84841.1"/>
    <property type="molecule type" value="Genomic_DNA"/>
</dbReference>
<feature type="transmembrane region" description="Helical" evidence="2">
    <location>
        <begin position="20"/>
        <end position="38"/>
    </location>
</feature>
<dbReference type="GO" id="GO:0000064">
    <property type="term" value="F:L-ornithine transmembrane transporter activity"/>
    <property type="evidence" value="ECO:0007669"/>
    <property type="project" value="TreeGrafter"/>
</dbReference>
<keyword evidence="2" id="KW-0812">Transmembrane</keyword>
<gene>
    <name evidence="3" type="ORF">fugu_009019</name>
</gene>
<reference evidence="3 4" key="1">
    <citation type="submission" date="2019-04" db="EMBL/GenBank/DDBJ databases">
        <title>The sequence and de novo assembly of Takifugu bimaculatus genome using PacBio and Hi-C technologies.</title>
        <authorList>
            <person name="Xu P."/>
            <person name="Liu B."/>
            <person name="Zhou Z."/>
        </authorList>
    </citation>
    <scope>NUCLEOTIDE SEQUENCE [LARGE SCALE GENOMIC DNA]</scope>
    <source>
        <strain evidence="3">TB-2018</strain>
        <tissue evidence="3">Muscle</tissue>
    </source>
</reference>
<organism evidence="3 4">
    <name type="scientific">Takifugu bimaculatus</name>
    <dbReference type="NCBI Taxonomy" id="433685"/>
    <lineage>
        <taxon>Eukaryota</taxon>
        <taxon>Metazoa</taxon>
        <taxon>Chordata</taxon>
        <taxon>Craniata</taxon>
        <taxon>Vertebrata</taxon>
        <taxon>Euteleostomi</taxon>
        <taxon>Actinopterygii</taxon>
        <taxon>Neopterygii</taxon>
        <taxon>Teleostei</taxon>
        <taxon>Neoteleostei</taxon>
        <taxon>Acanthomorphata</taxon>
        <taxon>Eupercaria</taxon>
        <taxon>Tetraodontiformes</taxon>
        <taxon>Tetradontoidea</taxon>
        <taxon>Tetraodontidae</taxon>
        <taxon>Takifugu</taxon>
    </lineage>
</organism>
<keyword evidence="2" id="KW-0472">Membrane</keyword>
<dbReference type="AlphaFoldDB" id="A0A4Z2AXQ5"/>
<evidence type="ECO:0000313" key="4">
    <source>
        <dbReference type="Proteomes" id="UP000516260"/>
    </source>
</evidence>
<evidence type="ECO:0000313" key="3">
    <source>
        <dbReference type="EMBL" id="TNM84841.1"/>
    </source>
</evidence>
<protein>
    <submittedName>
        <fullName evidence="3">Uncharacterized protein</fullName>
    </submittedName>
</protein>
<evidence type="ECO:0000256" key="1">
    <source>
        <dbReference type="SAM" id="MobiDB-lite"/>
    </source>
</evidence>
<dbReference type="GO" id="GO:0005886">
    <property type="term" value="C:plasma membrane"/>
    <property type="evidence" value="ECO:0007669"/>
    <property type="project" value="TreeGrafter"/>
</dbReference>